<evidence type="ECO:0000313" key="2">
    <source>
        <dbReference type="Proteomes" id="UP000237423"/>
    </source>
</evidence>
<evidence type="ECO:0008006" key="3">
    <source>
        <dbReference type="Google" id="ProtNLM"/>
    </source>
</evidence>
<reference evidence="1 2" key="1">
    <citation type="submission" date="2017-11" db="EMBL/GenBank/DDBJ databases">
        <title>Draft Genome Sequence of Methylobacter psychrotolerans Sph1T, an Obligate Methanotroph from Low-Temperature Environments.</title>
        <authorList>
            <person name="Oshkin I.Y."/>
            <person name="Miroshnikov K."/>
            <person name="Belova S.E."/>
            <person name="Korzhenkov A."/>
            <person name="Toshchakov S.V."/>
            <person name="Dedysh S.N."/>
        </authorList>
    </citation>
    <scope>NUCLEOTIDE SEQUENCE [LARGE SCALE GENOMIC DNA]</scope>
    <source>
        <strain evidence="1 2">Sph1</strain>
    </source>
</reference>
<accession>A0A2S5CFT8</accession>
<organism evidence="1 2">
    <name type="scientific">Methylovulum psychrotolerans</name>
    <dbReference type="NCBI Taxonomy" id="1704499"/>
    <lineage>
        <taxon>Bacteria</taxon>
        <taxon>Pseudomonadati</taxon>
        <taxon>Pseudomonadota</taxon>
        <taxon>Gammaproteobacteria</taxon>
        <taxon>Methylococcales</taxon>
        <taxon>Methylococcaceae</taxon>
        <taxon>Methylovulum</taxon>
    </lineage>
</organism>
<comment type="caution">
    <text evidence="1">The sequence shown here is derived from an EMBL/GenBank/DDBJ whole genome shotgun (WGS) entry which is preliminary data.</text>
</comment>
<name>A0A2S5CFT8_9GAMM</name>
<protein>
    <recommendedName>
        <fullName evidence="3">Helicase ATP-binding domain-containing protein</fullName>
    </recommendedName>
</protein>
<dbReference type="AlphaFoldDB" id="A0A2S5CFT8"/>
<gene>
    <name evidence="1" type="ORF">AADEFJLK_04627</name>
</gene>
<proteinExistence type="predicted"/>
<evidence type="ECO:0000313" key="1">
    <source>
        <dbReference type="EMBL" id="POZ49602.1"/>
    </source>
</evidence>
<dbReference type="Proteomes" id="UP000237423">
    <property type="component" value="Unassembled WGS sequence"/>
</dbReference>
<dbReference type="EMBL" id="PGFZ01000047">
    <property type="protein sequence ID" value="POZ49602.1"/>
    <property type="molecule type" value="Genomic_DNA"/>
</dbReference>
<sequence>MPATLTALAHAAFSEKGTLSGYLPNYRPDPVRVQDAETVAAPLASGSKRQTAVGLVEAGTGIGKTLGYAVPLMPYAALTGHRVAIPPTPSGANRKFWGWAGIRMVLSQLFTRAGGGLIGGQNWPAKWINCR</sequence>
<dbReference type="RefSeq" id="WP_103975994.1">
    <property type="nucleotide sequence ID" value="NZ_PGFZ01000047.1"/>
</dbReference>